<sequence>MSGIARRSLLGGLLAAGAGAASPARADDWPTRAVSWIVPFPAGGGSDMFARPIAARVADAIGQSVVIDNRSGAGGTVGAAVAARAAPDGYTLLVGDTGLAYAPTVYPRAGFDFLRDFAPIAAFGRVPYALVINPARLDVANLEAFIEKAKQAPGGIDIGSAGLGTVTHLAIGLFEGRAGVKLTHVPYRGGAPMLQDLLAGQIGAAFVLVTAVAGYVRSGKLKALAVINRRRDALLPGVPTAHEAGLPDFRITTWFGLFAPARTPDAILDRIHAAVQQALGSDEVKRLWAEHGARVELESRADFASFIARETERWSRIAKAANVQME</sequence>
<proteinExistence type="inferred from homology"/>
<evidence type="ECO:0000256" key="2">
    <source>
        <dbReference type="SAM" id="SignalP"/>
    </source>
</evidence>
<name>A0ABS8KZ64_9HYPH</name>
<dbReference type="PIRSF" id="PIRSF017082">
    <property type="entry name" value="YflP"/>
    <property type="match status" value="1"/>
</dbReference>
<keyword evidence="2" id="KW-0732">Signal</keyword>
<dbReference type="Gene3D" id="3.40.190.150">
    <property type="entry name" value="Bordetella uptake gene, domain 1"/>
    <property type="match status" value="1"/>
</dbReference>
<dbReference type="Pfam" id="PF03401">
    <property type="entry name" value="TctC"/>
    <property type="match status" value="1"/>
</dbReference>
<dbReference type="RefSeq" id="WP_230552066.1">
    <property type="nucleotide sequence ID" value="NZ_JAJISD010000008.1"/>
</dbReference>
<evidence type="ECO:0000313" key="4">
    <source>
        <dbReference type="Proteomes" id="UP001198862"/>
    </source>
</evidence>
<dbReference type="PANTHER" id="PTHR42928:SF5">
    <property type="entry name" value="BLR1237 PROTEIN"/>
    <property type="match status" value="1"/>
</dbReference>
<dbReference type="PROSITE" id="PS51318">
    <property type="entry name" value="TAT"/>
    <property type="match status" value="1"/>
</dbReference>
<accession>A0ABS8KZ64</accession>
<evidence type="ECO:0000313" key="3">
    <source>
        <dbReference type="EMBL" id="MCC8430908.1"/>
    </source>
</evidence>
<dbReference type="InterPro" id="IPR042100">
    <property type="entry name" value="Bug_dom1"/>
</dbReference>
<comment type="caution">
    <text evidence="3">The sequence shown here is derived from an EMBL/GenBank/DDBJ whole genome shotgun (WGS) entry which is preliminary data.</text>
</comment>
<feature type="signal peptide" evidence="2">
    <location>
        <begin position="1"/>
        <end position="26"/>
    </location>
</feature>
<dbReference type="InterPro" id="IPR005064">
    <property type="entry name" value="BUG"/>
</dbReference>
<reference evidence="3 4" key="1">
    <citation type="submission" date="2021-11" db="EMBL/GenBank/DDBJ databases">
        <authorList>
            <person name="Lee D.-H."/>
            <person name="Kim S.-B."/>
        </authorList>
    </citation>
    <scope>NUCLEOTIDE SEQUENCE [LARGE SCALE GENOMIC DNA]</scope>
    <source>
        <strain evidence="3 4">KCTC 52223</strain>
    </source>
</reference>
<dbReference type="SUPFAM" id="SSF53850">
    <property type="entry name" value="Periplasmic binding protein-like II"/>
    <property type="match status" value="1"/>
</dbReference>
<organism evidence="3 4">
    <name type="scientific">Reyranella aquatilis</name>
    <dbReference type="NCBI Taxonomy" id="2035356"/>
    <lineage>
        <taxon>Bacteria</taxon>
        <taxon>Pseudomonadati</taxon>
        <taxon>Pseudomonadota</taxon>
        <taxon>Alphaproteobacteria</taxon>
        <taxon>Hyphomicrobiales</taxon>
        <taxon>Reyranellaceae</taxon>
        <taxon>Reyranella</taxon>
    </lineage>
</organism>
<dbReference type="Gene3D" id="3.40.190.10">
    <property type="entry name" value="Periplasmic binding protein-like II"/>
    <property type="match status" value="1"/>
</dbReference>
<comment type="similarity">
    <text evidence="1">Belongs to the UPF0065 (bug) family.</text>
</comment>
<dbReference type="EMBL" id="JAJISD010000008">
    <property type="protein sequence ID" value="MCC8430908.1"/>
    <property type="molecule type" value="Genomic_DNA"/>
</dbReference>
<protein>
    <submittedName>
        <fullName evidence="3">Tripartite tricarboxylate transporter substrate binding protein</fullName>
    </submittedName>
</protein>
<feature type="chain" id="PRO_5046269139" evidence="2">
    <location>
        <begin position="27"/>
        <end position="326"/>
    </location>
</feature>
<keyword evidence="4" id="KW-1185">Reference proteome</keyword>
<dbReference type="PANTHER" id="PTHR42928">
    <property type="entry name" value="TRICARBOXYLATE-BINDING PROTEIN"/>
    <property type="match status" value="1"/>
</dbReference>
<evidence type="ECO:0000256" key="1">
    <source>
        <dbReference type="ARBA" id="ARBA00006987"/>
    </source>
</evidence>
<dbReference type="CDD" id="cd07012">
    <property type="entry name" value="PBP2_Bug_TTT"/>
    <property type="match status" value="1"/>
</dbReference>
<dbReference type="InterPro" id="IPR006311">
    <property type="entry name" value="TAT_signal"/>
</dbReference>
<dbReference type="Proteomes" id="UP001198862">
    <property type="component" value="Unassembled WGS sequence"/>
</dbReference>
<gene>
    <name evidence="3" type="ORF">LJ725_18195</name>
</gene>